<reference evidence="2" key="1">
    <citation type="journal article" date="2024" name="IScience">
        <title>Strigolactones Initiate the Formation of Haustorium-like Structures in Castilleja.</title>
        <authorList>
            <person name="Buerger M."/>
            <person name="Peterson D."/>
            <person name="Chory J."/>
        </authorList>
    </citation>
    <scope>NUCLEOTIDE SEQUENCE [LARGE SCALE GENOMIC DNA]</scope>
</reference>
<proteinExistence type="predicted"/>
<keyword evidence="2" id="KW-1185">Reference proteome</keyword>
<organism evidence="1 2">
    <name type="scientific">Castilleja foliolosa</name>
    <dbReference type="NCBI Taxonomy" id="1961234"/>
    <lineage>
        <taxon>Eukaryota</taxon>
        <taxon>Viridiplantae</taxon>
        <taxon>Streptophyta</taxon>
        <taxon>Embryophyta</taxon>
        <taxon>Tracheophyta</taxon>
        <taxon>Spermatophyta</taxon>
        <taxon>Magnoliopsida</taxon>
        <taxon>eudicotyledons</taxon>
        <taxon>Gunneridae</taxon>
        <taxon>Pentapetalae</taxon>
        <taxon>asterids</taxon>
        <taxon>lamiids</taxon>
        <taxon>Lamiales</taxon>
        <taxon>Orobanchaceae</taxon>
        <taxon>Pedicularideae</taxon>
        <taxon>Castillejinae</taxon>
        <taxon>Castilleja</taxon>
    </lineage>
</organism>
<evidence type="ECO:0000313" key="1">
    <source>
        <dbReference type="EMBL" id="KAL3625531.1"/>
    </source>
</evidence>
<name>A0ABD3C865_9LAMI</name>
<accession>A0ABD3C865</accession>
<dbReference type="EMBL" id="JAVIJP010000052">
    <property type="protein sequence ID" value="KAL3625531.1"/>
    <property type="molecule type" value="Genomic_DNA"/>
</dbReference>
<dbReference type="AlphaFoldDB" id="A0ABD3C865"/>
<evidence type="ECO:0000313" key="2">
    <source>
        <dbReference type="Proteomes" id="UP001632038"/>
    </source>
</evidence>
<comment type="caution">
    <text evidence="1">The sequence shown here is derived from an EMBL/GenBank/DDBJ whole genome shotgun (WGS) entry which is preliminary data.</text>
</comment>
<sequence length="39" mass="4535">MAKRASIIRLLVKFRHDYKSIVKINYQADDQDLLVAMGN</sequence>
<gene>
    <name evidence="1" type="ORF">CASFOL_030985</name>
</gene>
<protein>
    <submittedName>
        <fullName evidence="1">Uncharacterized protein</fullName>
    </submittedName>
</protein>
<dbReference type="Proteomes" id="UP001632038">
    <property type="component" value="Unassembled WGS sequence"/>
</dbReference>